<sequence length="52" mass="6283">MNKTTKNLKVIENILNKAFTEEEYYIVDFVPFTFPNPDYADLENYLDKNYKK</sequence>
<name>A0ABS4MFW7_9LACO</name>
<evidence type="ECO:0000313" key="2">
    <source>
        <dbReference type="Proteomes" id="UP001519292"/>
    </source>
</evidence>
<comment type="caution">
    <text evidence="1">The sequence shown here is derived from an EMBL/GenBank/DDBJ whole genome shotgun (WGS) entry which is preliminary data.</text>
</comment>
<dbReference type="RefSeq" id="WP_209687315.1">
    <property type="nucleotide sequence ID" value="NZ_JAGGLU010000011.1"/>
</dbReference>
<accession>A0ABS4MFW7</accession>
<dbReference type="Proteomes" id="UP001519292">
    <property type="component" value="Unassembled WGS sequence"/>
</dbReference>
<evidence type="ECO:0000313" key="1">
    <source>
        <dbReference type="EMBL" id="MBP2058585.1"/>
    </source>
</evidence>
<gene>
    <name evidence="1" type="ORF">J2Z60_001770</name>
</gene>
<keyword evidence="2" id="KW-1185">Reference proteome</keyword>
<protein>
    <submittedName>
        <fullName evidence="1">Uncharacterized protein</fullName>
    </submittedName>
</protein>
<reference evidence="1 2" key="1">
    <citation type="submission" date="2021-03" db="EMBL/GenBank/DDBJ databases">
        <title>Genomic Encyclopedia of Type Strains, Phase IV (KMG-IV): sequencing the most valuable type-strain genomes for metagenomic binning, comparative biology and taxonomic classification.</title>
        <authorList>
            <person name="Goeker M."/>
        </authorList>
    </citation>
    <scope>NUCLEOTIDE SEQUENCE [LARGE SCALE GENOMIC DNA]</scope>
    <source>
        <strain evidence="1 2">DSM 101872</strain>
    </source>
</reference>
<dbReference type="EMBL" id="JAGGLU010000011">
    <property type="protein sequence ID" value="MBP2058585.1"/>
    <property type="molecule type" value="Genomic_DNA"/>
</dbReference>
<organism evidence="1 2">
    <name type="scientific">Lactobacillus colini</name>
    <dbReference type="NCBI Taxonomy" id="1819254"/>
    <lineage>
        <taxon>Bacteria</taxon>
        <taxon>Bacillati</taxon>
        <taxon>Bacillota</taxon>
        <taxon>Bacilli</taxon>
        <taxon>Lactobacillales</taxon>
        <taxon>Lactobacillaceae</taxon>
        <taxon>Lactobacillus</taxon>
    </lineage>
</organism>
<proteinExistence type="predicted"/>